<feature type="region of interest" description="Disordered" evidence="1">
    <location>
        <begin position="347"/>
        <end position="378"/>
    </location>
</feature>
<evidence type="ECO:0000256" key="1">
    <source>
        <dbReference type="SAM" id="MobiDB-lite"/>
    </source>
</evidence>
<feature type="compositionally biased region" description="Basic residues" evidence="1">
    <location>
        <begin position="654"/>
        <end position="668"/>
    </location>
</feature>
<dbReference type="GO" id="GO:0019212">
    <property type="term" value="F:phosphatase inhibitor activity"/>
    <property type="evidence" value="ECO:0007669"/>
    <property type="project" value="TreeGrafter"/>
</dbReference>
<feature type="region of interest" description="Disordered" evidence="1">
    <location>
        <begin position="229"/>
        <end position="316"/>
    </location>
</feature>
<dbReference type="GO" id="GO:0003714">
    <property type="term" value="F:transcription corepressor activity"/>
    <property type="evidence" value="ECO:0007669"/>
    <property type="project" value="TreeGrafter"/>
</dbReference>
<feature type="compositionally biased region" description="Basic and acidic residues" evidence="1">
    <location>
        <begin position="291"/>
        <end position="308"/>
    </location>
</feature>
<gene>
    <name evidence="3" type="ORF">FRX48_08818</name>
</gene>
<dbReference type="PANTHER" id="PTHR15111:SF0">
    <property type="entry name" value="UNCONVENTIONAL PREFOLDIN RPB5 INTERACTOR 1"/>
    <property type="match status" value="1"/>
</dbReference>
<reference evidence="3 4" key="1">
    <citation type="submission" date="2019-09" db="EMBL/GenBank/DDBJ databases">
        <title>The hologenome of the rock-dwelling lichen Lasallia pustulata.</title>
        <authorList>
            <person name="Greshake Tzovaras B."/>
            <person name="Segers F."/>
            <person name="Bicker A."/>
            <person name="Dal Grande F."/>
            <person name="Otte J."/>
            <person name="Hankeln T."/>
            <person name="Schmitt I."/>
            <person name="Ebersberger I."/>
        </authorList>
    </citation>
    <scope>NUCLEOTIDE SEQUENCE [LARGE SCALE GENOMIC DNA]</scope>
    <source>
        <strain evidence="3">A1-1</strain>
    </source>
</reference>
<dbReference type="Pfam" id="PF13758">
    <property type="entry name" value="Prefoldin_3"/>
    <property type="match status" value="1"/>
</dbReference>
<feature type="region of interest" description="Disordered" evidence="1">
    <location>
        <begin position="406"/>
        <end position="470"/>
    </location>
</feature>
<organism evidence="3 4">
    <name type="scientific">Lasallia pustulata</name>
    <dbReference type="NCBI Taxonomy" id="136370"/>
    <lineage>
        <taxon>Eukaryota</taxon>
        <taxon>Fungi</taxon>
        <taxon>Dikarya</taxon>
        <taxon>Ascomycota</taxon>
        <taxon>Pezizomycotina</taxon>
        <taxon>Lecanoromycetes</taxon>
        <taxon>OSLEUM clade</taxon>
        <taxon>Umbilicariomycetidae</taxon>
        <taxon>Umbilicariales</taxon>
        <taxon>Umbilicariaceae</taxon>
        <taxon>Lasallia</taxon>
    </lineage>
</organism>
<dbReference type="InterPro" id="IPR052255">
    <property type="entry name" value="RNA_pol_II_subunit5-mediator"/>
</dbReference>
<proteinExistence type="predicted"/>
<dbReference type="InterPro" id="IPR039553">
    <property type="entry name" value="Prefoldin-like"/>
</dbReference>
<dbReference type="GO" id="GO:0000122">
    <property type="term" value="P:negative regulation of transcription by RNA polymerase II"/>
    <property type="evidence" value="ECO:0007669"/>
    <property type="project" value="TreeGrafter"/>
</dbReference>
<dbReference type="EMBL" id="VXIT01000017">
    <property type="protein sequence ID" value="KAA6407575.1"/>
    <property type="molecule type" value="Genomic_DNA"/>
</dbReference>
<comment type="caution">
    <text evidence="3">The sequence shown here is derived from an EMBL/GenBank/DDBJ whole genome shotgun (WGS) entry which is preliminary data.</text>
</comment>
<feature type="compositionally biased region" description="Basic and acidic residues" evidence="1">
    <location>
        <begin position="643"/>
        <end position="653"/>
    </location>
</feature>
<protein>
    <recommendedName>
        <fullName evidence="2">DUF3835 domain-containing protein</fullName>
    </recommendedName>
</protein>
<feature type="domain" description="DUF3835" evidence="2">
    <location>
        <begin position="584"/>
        <end position="664"/>
    </location>
</feature>
<dbReference type="InterPro" id="IPR024325">
    <property type="entry name" value="DUF3835"/>
</dbReference>
<feature type="region of interest" description="Disordered" evidence="1">
    <location>
        <begin position="505"/>
        <end position="605"/>
    </location>
</feature>
<dbReference type="Proteomes" id="UP000324767">
    <property type="component" value="Unassembled WGS sequence"/>
</dbReference>
<feature type="compositionally biased region" description="Acidic residues" evidence="1">
    <location>
        <begin position="356"/>
        <end position="373"/>
    </location>
</feature>
<accession>A0A5M8PEC3</accession>
<feature type="region of interest" description="Disordered" evidence="1">
    <location>
        <begin position="633"/>
        <end position="668"/>
    </location>
</feature>
<evidence type="ECO:0000259" key="2">
    <source>
        <dbReference type="Pfam" id="PF12927"/>
    </source>
</evidence>
<dbReference type="PANTHER" id="PTHR15111">
    <property type="entry name" value="RNA POLYMERASE II SUBUNIT 5-MEDIATING PROTEIN NNX3"/>
    <property type="match status" value="1"/>
</dbReference>
<feature type="compositionally biased region" description="Basic and acidic residues" evidence="1">
    <location>
        <begin position="415"/>
        <end position="425"/>
    </location>
</feature>
<dbReference type="GO" id="GO:0003682">
    <property type="term" value="F:chromatin binding"/>
    <property type="evidence" value="ECO:0007669"/>
    <property type="project" value="TreeGrafter"/>
</dbReference>
<feature type="compositionally biased region" description="Basic and acidic residues" evidence="1">
    <location>
        <begin position="588"/>
        <end position="598"/>
    </location>
</feature>
<dbReference type="AlphaFoldDB" id="A0A5M8PEC3"/>
<evidence type="ECO:0000313" key="3">
    <source>
        <dbReference type="EMBL" id="KAA6407575.1"/>
    </source>
</evidence>
<sequence length="668" mass="73381">MADPSINFTDLENQRLQLEENVAGLRKSLQYWQTWEAEYEGLKEEVIALGQEHTPDELEEVGADFGGTLLDEKEIQSLFKDAHGKSRSSHQIVGLLTRRNDYVFENVNTVSKRLKKAEEQLSALKAKGQPMLHNTEGLPITEILEELDEEGNVISSSTTRPGEAAAQVADALRKAGLEEEFPASQTATMLGIDDAKKTLPHEGDSAELQSNGLKSLEAAAAPNYTNKVEDQTSLAMTSEPAAPVGPQSRRKKSVTFAADTKDAEPMAADTRPSSEINVDEIRAATPVKRISGTEHVSDATSESTDKDGSPPIIPTDESLEDAALRRQMLQYSMNEIGAVVAEIDLDESGSQTSYSSEEDGDEQYTSSADEEEDAFGRTTRRVLSDDYLREMQELERKLKARVLHNVGPDMPENLDDLKRPIFDKRPSKKLQPSNAQVQRKKGVRFADELDTLSPPNKEPKNLSTSEHAAPPVHEAVIERAAPRNEASPALTSGKMLSRFKSSHTAAAAITNNGPPSTNPASTEIVANRPLNGNIQERKPPTGSPSPQLTPTSVSKPHHPFRTPIPAPCEDRTRRVPEGPPGKPLAETLIERPTVRADADVPEPNQFDPALLHQEVAVEYHKMRIRMVQRDGGFAPQAEEEEERVPLAEEERGGRKVSRFRAARLRKGG</sequence>
<feature type="compositionally biased region" description="Polar residues" evidence="1">
    <location>
        <begin position="509"/>
        <end position="521"/>
    </location>
</feature>
<dbReference type="OrthoDB" id="21413at2759"/>
<name>A0A5M8PEC3_9LECA</name>
<evidence type="ECO:0000313" key="4">
    <source>
        <dbReference type="Proteomes" id="UP000324767"/>
    </source>
</evidence>
<dbReference type="Pfam" id="PF12927">
    <property type="entry name" value="DUF3835"/>
    <property type="match status" value="1"/>
</dbReference>
<feature type="compositionally biased region" description="Polar residues" evidence="1">
    <location>
        <begin position="544"/>
        <end position="554"/>
    </location>
</feature>